<dbReference type="GO" id="GO:0009007">
    <property type="term" value="F:site-specific DNA-methyltransferase (adenine-specific) activity"/>
    <property type="evidence" value="ECO:0007669"/>
    <property type="project" value="InterPro"/>
</dbReference>
<dbReference type="Gene3D" id="3.40.50.150">
    <property type="entry name" value="Vaccinia Virus protein VP39"/>
    <property type="match status" value="1"/>
</dbReference>
<gene>
    <name evidence="3" type="ORF">TVAG_527790</name>
</gene>
<sequence length="151" mass="17454">MNFTKPPLPFFGNKSRCKDIILRELKKLPNGLTFVDLFGGSFYISHLCHTIFPDSKIICNDFDNYMDRLKHIPDTNNILKELKEKIPIGKMKRIPLDKKNIVREVLKKAEYIVSIHIMCTEALRASVHHLAVLTLYETVNVYFTTQTATLT</sequence>
<comment type="catalytic activity">
    <reaction evidence="2">
        <text>a 2'-deoxyadenosine in DNA + S-adenosyl-L-methionine = an N(6)-methyl-2'-deoxyadenosine in DNA + S-adenosyl-L-homocysteine + H(+)</text>
        <dbReference type="Rhea" id="RHEA:15197"/>
        <dbReference type="Rhea" id="RHEA-COMP:12418"/>
        <dbReference type="Rhea" id="RHEA-COMP:12419"/>
        <dbReference type="ChEBI" id="CHEBI:15378"/>
        <dbReference type="ChEBI" id="CHEBI:57856"/>
        <dbReference type="ChEBI" id="CHEBI:59789"/>
        <dbReference type="ChEBI" id="CHEBI:90615"/>
        <dbReference type="ChEBI" id="CHEBI:90616"/>
        <dbReference type="EC" id="2.1.1.72"/>
    </reaction>
</comment>
<reference evidence="3" key="1">
    <citation type="submission" date="2006-10" db="EMBL/GenBank/DDBJ databases">
        <authorList>
            <person name="Amadeo P."/>
            <person name="Zhao Q."/>
            <person name="Wortman J."/>
            <person name="Fraser-Liggett C."/>
            <person name="Carlton J."/>
        </authorList>
    </citation>
    <scope>NUCLEOTIDE SEQUENCE</scope>
    <source>
        <strain evidence="3">G3</strain>
    </source>
</reference>
<protein>
    <recommendedName>
        <fullName evidence="1">site-specific DNA-methyltransferase (adenine-specific)</fullName>
        <ecNumber evidence="1">2.1.1.72</ecNumber>
    </recommendedName>
</protein>
<dbReference type="EMBL" id="DS117957">
    <property type="protein sequence ID" value="EAX81099.1"/>
    <property type="molecule type" value="Genomic_DNA"/>
</dbReference>
<name>A2GP16_TRIV3</name>
<reference evidence="3" key="2">
    <citation type="journal article" date="2007" name="Science">
        <title>Draft genome sequence of the sexually transmitted pathogen Trichomonas vaginalis.</title>
        <authorList>
            <person name="Carlton J.M."/>
            <person name="Hirt R.P."/>
            <person name="Silva J.C."/>
            <person name="Delcher A.L."/>
            <person name="Schatz M."/>
            <person name="Zhao Q."/>
            <person name="Wortman J.R."/>
            <person name="Bidwell S.L."/>
            <person name="Alsmark U.C.M."/>
            <person name="Besteiro S."/>
            <person name="Sicheritz-Ponten T."/>
            <person name="Noel C.J."/>
            <person name="Dacks J.B."/>
            <person name="Foster P.G."/>
            <person name="Simillion C."/>
            <person name="Van de Peer Y."/>
            <person name="Miranda-Saavedra D."/>
            <person name="Barton G.J."/>
            <person name="Westrop G.D."/>
            <person name="Mueller S."/>
            <person name="Dessi D."/>
            <person name="Fiori P.L."/>
            <person name="Ren Q."/>
            <person name="Paulsen I."/>
            <person name="Zhang H."/>
            <person name="Bastida-Corcuera F.D."/>
            <person name="Simoes-Barbosa A."/>
            <person name="Brown M.T."/>
            <person name="Hayes R.D."/>
            <person name="Mukherjee M."/>
            <person name="Okumura C.Y."/>
            <person name="Schneider R."/>
            <person name="Smith A.J."/>
            <person name="Vanacova S."/>
            <person name="Villalvazo M."/>
            <person name="Haas B.J."/>
            <person name="Pertea M."/>
            <person name="Feldblyum T.V."/>
            <person name="Utterback T.R."/>
            <person name="Shu C.L."/>
            <person name="Osoegawa K."/>
            <person name="de Jong P.J."/>
            <person name="Hrdy I."/>
            <person name="Horvathova L."/>
            <person name="Zubacova Z."/>
            <person name="Dolezal P."/>
            <person name="Malik S.B."/>
            <person name="Logsdon J.M. Jr."/>
            <person name="Henze K."/>
            <person name="Gupta A."/>
            <person name="Wang C.C."/>
            <person name="Dunne R.L."/>
            <person name="Upcroft J.A."/>
            <person name="Upcroft P."/>
            <person name="White O."/>
            <person name="Salzberg S.L."/>
            <person name="Tang P."/>
            <person name="Chiu C.-H."/>
            <person name="Lee Y.-S."/>
            <person name="Embley T.M."/>
            <person name="Coombs G.H."/>
            <person name="Mottram J.C."/>
            <person name="Tachezy J."/>
            <person name="Fraser-Liggett C.M."/>
            <person name="Johnson P.J."/>
        </authorList>
    </citation>
    <scope>NUCLEOTIDE SEQUENCE [LARGE SCALE GENOMIC DNA]</scope>
    <source>
        <strain evidence="3">G3</strain>
    </source>
</reference>
<accession>A2GP16</accession>
<dbReference type="AlphaFoldDB" id="A2GP16"/>
<dbReference type="Gene3D" id="1.10.1020.10">
    <property type="entry name" value="Adenine-specific Methyltransferase, Domain 2"/>
    <property type="match status" value="1"/>
</dbReference>
<dbReference type="InParanoid" id="A2GP16"/>
<dbReference type="VEuPathDB" id="TrichDB:TVAG_527790"/>
<evidence type="ECO:0000313" key="4">
    <source>
        <dbReference type="Proteomes" id="UP000001542"/>
    </source>
</evidence>
<dbReference type="InterPro" id="IPR023095">
    <property type="entry name" value="Ade_MeTrfase_dom_2"/>
</dbReference>
<proteinExistence type="predicted"/>
<evidence type="ECO:0000256" key="1">
    <source>
        <dbReference type="ARBA" id="ARBA00011900"/>
    </source>
</evidence>
<keyword evidence="4" id="KW-1185">Reference proteome</keyword>
<dbReference type="EC" id="2.1.1.72" evidence="1"/>
<dbReference type="Proteomes" id="UP000001542">
    <property type="component" value="Unassembled WGS sequence"/>
</dbReference>
<dbReference type="InterPro" id="IPR029063">
    <property type="entry name" value="SAM-dependent_MTases_sf"/>
</dbReference>
<dbReference type="VEuPathDB" id="TrichDB:TVAGG3_0576520"/>
<evidence type="ECO:0000256" key="2">
    <source>
        <dbReference type="ARBA" id="ARBA00047942"/>
    </source>
</evidence>
<organism evidence="3 4">
    <name type="scientific">Trichomonas vaginalis (strain ATCC PRA-98 / G3)</name>
    <dbReference type="NCBI Taxonomy" id="412133"/>
    <lineage>
        <taxon>Eukaryota</taxon>
        <taxon>Metamonada</taxon>
        <taxon>Parabasalia</taxon>
        <taxon>Trichomonadida</taxon>
        <taxon>Trichomonadidae</taxon>
        <taxon>Trichomonas</taxon>
    </lineage>
</organism>
<evidence type="ECO:0000313" key="3">
    <source>
        <dbReference type="EMBL" id="EAX81099.1"/>
    </source>
</evidence>
<dbReference type="SUPFAM" id="SSF53335">
    <property type="entry name" value="S-adenosyl-L-methionine-dependent methyltransferases"/>
    <property type="match status" value="1"/>
</dbReference>